<evidence type="ECO:0000256" key="7">
    <source>
        <dbReference type="SAM" id="SignalP"/>
    </source>
</evidence>
<evidence type="ECO:0000313" key="10">
    <source>
        <dbReference type="Proteomes" id="UP000716906"/>
    </source>
</evidence>
<feature type="compositionally biased region" description="Basic and acidic residues" evidence="5">
    <location>
        <begin position="747"/>
        <end position="762"/>
    </location>
</feature>
<keyword evidence="10" id="KW-1185">Reference proteome</keyword>
<feature type="compositionally biased region" description="Acidic residues" evidence="5">
    <location>
        <begin position="718"/>
        <end position="729"/>
    </location>
</feature>
<evidence type="ECO:0000256" key="6">
    <source>
        <dbReference type="SAM" id="Phobius"/>
    </source>
</evidence>
<protein>
    <recommendedName>
        <fullName evidence="8">Gram-positive cocci surface proteins LPxTG domain-containing protein</fullName>
    </recommendedName>
</protein>
<evidence type="ECO:0000256" key="4">
    <source>
        <dbReference type="ARBA" id="ARBA00023088"/>
    </source>
</evidence>
<dbReference type="RefSeq" id="WP_205156288.1">
    <property type="nucleotide sequence ID" value="NZ_JACLYY010000014.1"/>
</dbReference>
<keyword evidence="1" id="KW-0134">Cell wall</keyword>
<keyword evidence="4" id="KW-0572">Peptidoglycan-anchor</keyword>
<evidence type="ECO:0000256" key="2">
    <source>
        <dbReference type="ARBA" id="ARBA00022525"/>
    </source>
</evidence>
<feature type="signal peptide" evidence="7">
    <location>
        <begin position="1"/>
        <end position="20"/>
    </location>
</feature>
<proteinExistence type="predicted"/>
<keyword evidence="6" id="KW-0812">Transmembrane</keyword>
<keyword evidence="2" id="KW-0964">Secreted</keyword>
<feature type="transmembrane region" description="Helical" evidence="6">
    <location>
        <begin position="772"/>
        <end position="791"/>
    </location>
</feature>
<keyword evidence="6" id="KW-0472">Membrane</keyword>
<sequence>MYRKKLAKACLVTALAVTLAATSMSTVLPGRASVVQAEESATMNIQFKDGDEVVAGGDYTVPAGVQNYSVLTQYVPAGYQMTASGDFYAEDGGKLVVNIEKIATDVTMNIQFKAGDEVIAGGDYTVPAGVQNYSVLEQYVPEGYKMTTSGDFYAEAGGKLVVNIEKIATDVTMNIQFKDGDEVVAGGDYTVPAGVQNYSVLTQYVPAGYQMTASGDFYAEDGGKLVVNIEKIAVSSTINVVFVDENGNNLGGGDFTVDADGDGIFNLSELTVPEGYALTVAGDQFVSEYVGKTTTLTAKKVLKSSIIRLQFVDENGNTVGGGDFFVDADGDGIFNWKEIEGPVGYRLAVTGDAFVKDYSAVEASEVRVEKIDKGTIINVTFTDPQGNSLGGGDYLVDLDGDGIANYSELALPVGYKLNETGDFFVEEGAHYTIVLNREGAAIIHVVFKSEGGKNLGGGDYFVDADGNGIANYSELTLPEGYELKETGDFFVDTEKIYEITLNKEIEGTIINVVYVDEDGNNLGGGDYFVDKDDDGIANYSELDLPEGYELKETGDFFVVPGKSYTIELAKIQEGKMINVVFVDEDGNNLGGGDYIVDGDGDGIANYSELDLPVGYELIVTGDFFVEDGGKYTITLKMRETILTVTFEDTEGNVVGKETLEAGVPGSPEDTHHFVLGEDFQLPEGYQLADGVDQITNIEIPYGSVGGHTMIVEKVASETPEDPTTPEEPENPQAPEDGSKGETVSTSEESKKADSKNAEDKNTAPRTGDTSSAGAAAAAAGVSLAAIAAVIAKKRK</sequence>
<reference evidence="9 10" key="1">
    <citation type="journal article" date="2021" name="Sci. Rep.">
        <title>The distribution of antibiotic resistance genes in chicken gut microbiota commensals.</title>
        <authorList>
            <person name="Juricova H."/>
            <person name="Matiasovicova J."/>
            <person name="Kubasova T."/>
            <person name="Cejkova D."/>
            <person name="Rychlik I."/>
        </authorList>
    </citation>
    <scope>NUCLEOTIDE SEQUENCE [LARGE SCALE GENOMIC DNA]</scope>
    <source>
        <strain evidence="9 10">An773</strain>
    </source>
</reference>
<evidence type="ECO:0000256" key="1">
    <source>
        <dbReference type="ARBA" id="ARBA00022512"/>
    </source>
</evidence>
<gene>
    <name evidence="9" type="ORF">H7U36_13005</name>
</gene>
<feature type="chain" id="PRO_5046857339" description="Gram-positive cocci surface proteins LPxTG domain-containing protein" evidence="7">
    <location>
        <begin position="21"/>
        <end position="795"/>
    </location>
</feature>
<dbReference type="InterPro" id="IPR019931">
    <property type="entry name" value="LPXTG_anchor"/>
</dbReference>
<keyword evidence="3 7" id="KW-0732">Signal</keyword>
<dbReference type="PROSITE" id="PS50847">
    <property type="entry name" value="GRAM_POS_ANCHORING"/>
    <property type="match status" value="1"/>
</dbReference>
<feature type="domain" description="Gram-positive cocci surface proteins LPxTG" evidence="8">
    <location>
        <begin position="763"/>
        <end position="795"/>
    </location>
</feature>
<dbReference type="Proteomes" id="UP000716906">
    <property type="component" value="Unassembled WGS sequence"/>
</dbReference>
<keyword evidence="6" id="KW-1133">Transmembrane helix</keyword>
<name>A0ABS2EBG2_9FIRM</name>
<evidence type="ECO:0000259" key="8">
    <source>
        <dbReference type="PROSITE" id="PS50847"/>
    </source>
</evidence>
<organism evidence="9 10">
    <name type="scientific">Faecalicatena fissicatena</name>
    <dbReference type="NCBI Taxonomy" id="290055"/>
    <lineage>
        <taxon>Bacteria</taxon>
        <taxon>Bacillati</taxon>
        <taxon>Bacillota</taxon>
        <taxon>Clostridia</taxon>
        <taxon>Lachnospirales</taxon>
        <taxon>Lachnospiraceae</taxon>
        <taxon>Faecalicatena</taxon>
    </lineage>
</organism>
<evidence type="ECO:0000313" key="9">
    <source>
        <dbReference type="EMBL" id="MBM6739004.1"/>
    </source>
</evidence>
<feature type="region of interest" description="Disordered" evidence="5">
    <location>
        <begin position="716"/>
        <end position="778"/>
    </location>
</feature>
<dbReference type="EMBL" id="JACLYY010000014">
    <property type="protein sequence ID" value="MBM6739004.1"/>
    <property type="molecule type" value="Genomic_DNA"/>
</dbReference>
<accession>A0ABS2EBG2</accession>
<comment type="caution">
    <text evidence="9">The sequence shown here is derived from an EMBL/GenBank/DDBJ whole genome shotgun (WGS) entry which is preliminary data.</text>
</comment>
<evidence type="ECO:0000256" key="5">
    <source>
        <dbReference type="SAM" id="MobiDB-lite"/>
    </source>
</evidence>
<evidence type="ECO:0000256" key="3">
    <source>
        <dbReference type="ARBA" id="ARBA00022729"/>
    </source>
</evidence>